<evidence type="ECO:0000313" key="3">
    <source>
        <dbReference type="EMBL" id="MBL4951329.1"/>
    </source>
</evidence>
<sequence length="255" mass="29269">MSYQQFAYLYDELMKEAPYDQWVQFVKEKLANCNNLGFSSTTSQLRLLDVACGTGELSVRFAKEGFQVTGVDLSEDMLAVAQAKAAANGIEIPFYQQNMAELEGLGQFDVVGIFCDSLNYLETEEQVKDTFLHVAEHLKSGGLFIFDVHSIYKMTKVFIRQTFALSDEPISYIWNSFPGEYENSVEHELSFFVLDESSGKYDRYDELHFQRTFSLEQYSSWLMEAGFELLDINADFEHIAPHAQSERIFFVSVKK</sequence>
<feature type="domain" description="Methyltransferase" evidence="2">
    <location>
        <begin position="48"/>
        <end position="142"/>
    </location>
</feature>
<dbReference type="RefSeq" id="WP_202652462.1">
    <property type="nucleotide sequence ID" value="NZ_JAESWB010000025.1"/>
</dbReference>
<accession>A0ABS1TKP0</accession>
<evidence type="ECO:0000259" key="2">
    <source>
        <dbReference type="Pfam" id="PF13649"/>
    </source>
</evidence>
<keyword evidence="4" id="KW-1185">Reference proteome</keyword>
<comment type="caution">
    <text evidence="3">The sequence shown here is derived from an EMBL/GenBank/DDBJ whole genome shotgun (WGS) entry which is preliminary data.</text>
</comment>
<evidence type="ECO:0000313" key="4">
    <source>
        <dbReference type="Proteomes" id="UP000623967"/>
    </source>
</evidence>
<gene>
    <name evidence="3" type="ORF">JK635_03620</name>
</gene>
<keyword evidence="3" id="KW-0489">Methyltransferase</keyword>
<evidence type="ECO:0000256" key="1">
    <source>
        <dbReference type="ARBA" id="ARBA00022679"/>
    </source>
</evidence>
<name>A0ABS1TKP0_9BACI</name>
<dbReference type="Gene3D" id="3.40.50.150">
    <property type="entry name" value="Vaccinia Virus protein VP39"/>
    <property type="match status" value="1"/>
</dbReference>
<organism evidence="3 4">
    <name type="scientific">Neobacillus paridis</name>
    <dbReference type="NCBI Taxonomy" id="2803862"/>
    <lineage>
        <taxon>Bacteria</taxon>
        <taxon>Bacillati</taxon>
        <taxon>Bacillota</taxon>
        <taxon>Bacilli</taxon>
        <taxon>Bacillales</taxon>
        <taxon>Bacillaceae</taxon>
        <taxon>Neobacillus</taxon>
    </lineage>
</organism>
<dbReference type="InterPro" id="IPR041698">
    <property type="entry name" value="Methyltransf_25"/>
</dbReference>
<dbReference type="PANTHER" id="PTHR43861">
    <property type="entry name" value="TRANS-ACONITATE 2-METHYLTRANSFERASE-RELATED"/>
    <property type="match status" value="1"/>
</dbReference>
<dbReference type="Gene3D" id="2.20.25.110">
    <property type="entry name" value="S-adenosyl-L-methionine-dependent methyltransferases"/>
    <property type="match status" value="1"/>
</dbReference>
<proteinExistence type="predicted"/>
<dbReference type="GO" id="GO:0032259">
    <property type="term" value="P:methylation"/>
    <property type="evidence" value="ECO:0007669"/>
    <property type="project" value="UniProtKB-KW"/>
</dbReference>
<keyword evidence="1" id="KW-0808">Transferase</keyword>
<protein>
    <submittedName>
        <fullName evidence="3">Class I SAM-dependent methyltransferase</fullName>
    </submittedName>
</protein>
<dbReference type="InterPro" id="IPR029063">
    <property type="entry name" value="SAM-dependent_MTases_sf"/>
</dbReference>
<dbReference type="EMBL" id="JAESWB010000025">
    <property type="protein sequence ID" value="MBL4951329.1"/>
    <property type="molecule type" value="Genomic_DNA"/>
</dbReference>
<dbReference type="SUPFAM" id="SSF53335">
    <property type="entry name" value="S-adenosyl-L-methionine-dependent methyltransferases"/>
    <property type="match status" value="1"/>
</dbReference>
<dbReference type="Proteomes" id="UP000623967">
    <property type="component" value="Unassembled WGS sequence"/>
</dbReference>
<dbReference type="CDD" id="cd02440">
    <property type="entry name" value="AdoMet_MTases"/>
    <property type="match status" value="1"/>
</dbReference>
<reference evidence="3 4" key="1">
    <citation type="submission" date="2021-01" db="EMBL/GenBank/DDBJ databases">
        <title>Genome public.</title>
        <authorList>
            <person name="Liu C."/>
            <person name="Sun Q."/>
        </authorList>
    </citation>
    <scope>NUCLEOTIDE SEQUENCE [LARGE SCALE GENOMIC DNA]</scope>
    <source>
        <strain evidence="3 4">YIM B02564</strain>
    </source>
</reference>
<dbReference type="GO" id="GO:0008168">
    <property type="term" value="F:methyltransferase activity"/>
    <property type="evidence" value="ECO:0007669"/>
    <property type="project" value="UniProtKB-KW"/>
</dbReference>
<dbReference type="Pfam" id="PF13649">
    <property type="entry name" value="Methyltransf_25"/>
    <property type="match status" value="1"/>
</dbReference>